<keyword evidence="2" id="KW-1185">Reference proteome</keyword>
<evidence type="ECO:0000313" key="2">
    <source>
        <dbReference type="Proteomes" id="UP001142078"/>
    </source>
</evidence>
<dbReference type="AlphaFoldDB" id="A0A9X2S4I1"/>
<dbReference type="RefSeq" id="WP_187116641.1">
    <property type="nucleotide sequence ID" value="NZ_CABKTM010000016.1"/>
</dbReference>
<name>A0A9X2S4I1_9FIRM</name>
<sequence length="45" mass="5289">MDNRTLNGVKKDTPLANVSNEELNEIKKFEEDLGNKYYILAFERK</sequence>
<organism evidence="1 2">
    <name type="scientific">Anaerosalibacter massiliensis</name>
    <dbReference type="NCBI Taxonomy" id="1347392"/>
    <lineage>
        <taxon>Bacteria</taxon>
        <taxon>Bacillati</taxon>
        <taxon>Bacillota</taxon>
        <taxon>Tissierellia</taxon>
        <taxon>Tissierellales</taxon>
        <taxon>Sporanaerobacteraceae</taxon>
        <taxon>Anaerosalibacter</taxon>
    </lineage>
</organism>
<dbReference type="EMBL" id="JANJZL010000002">
    <property type="protein sequence ID" value="MCR2043289.1"/>
    <property type="molecule type" value="Genomic_DNA"/>
</dbReference>
<protein>
    <submittedName>
        <fullName evidence="1">Uncharacterized protein</fullName>
    </submittedName>
</protein>
<comment type="caution">
    <text evidence="1">The sequence shown here is derived from an EMBL/GenBank/DDBJ whole genome shotgun (WGS) entry which is preliminary data.</text>
</comment>
<dbReference type="Proteomes" id="UP001142078">
    <property type="component" value="Unassembled WGS sequence"/>
</dbReference>
<proteinExistence type="predicted"/>
<evidence type="ECO:0000313" key="1">
    <source>
        <dbReference type="EMBL" id="MCR2043289.1"/>
    </source>
</evidence>
<reference evidence="1" key="1">
    <citation type="submission" date="2022-07" db="EMBL/GenBank/DDBJ databases">
        <title>Enhanced cultured diversity of the mouse gut microbiota enables custom-made synthetic communities.</title>
        <authorList>
            <person name="Afrizal A."/>
        </authorList>
    </citation>
    <scope>NUCLEOTIDE SEQUENCE</scope>
    <source>
        <strain evidence="1">DSM 29482</strain>
    </source>
</reference>
<accession>A0A9X2S4I1</accession>
<gene>
    <name evidence="1" type="ORF">NSA23_04070</name>
</gene>